<reference evidence="2 3" key="1">
    <citation type="submission" date="2021-03" db="EMBL/GenBank/DDBJ databases">
        <title>Whole genome shotgun sequence of Actinoplanes toevensis NBRC 105298.</title>
        <authorList>
            <person name="Komaki H."/>
            <person name="Tamura T."/>
        </authorList>
    </citation>
    <scope>NUCLEOTIDE SEQUENCE [LARGE SCALE GENOMIC DNA]</scope>
    <source>
        <strain evidence="2 3">NBRC 105298</strain>
    </source>
</reference>
<name>A0A919T4Z3_9ACTN</name>
<protein>
    <submittedName>
        <fullName evidence="2">Uncharacterized protein</fullName>
    </submittedName>
</protein>
<dbReference type="RefSeq" id="WP_213005115.1">
    <property type="nucleotide sequence ID" value="NZ_BOQN01000011.1"/>
</dbReference>
<evidence type="ECO:0000313" key="2">
    <source>
        <dbReference type="EMBL" id="GIM89145.1"/>
    </source>
</evidence>
<feature type="region of interest" description="Disordered" evidence="1">
    <location>
        <begin position="113"/>
        <end position="186"/>
    </location>
</feature>
<dbReference type="Proteomes" id="UP000677082">
    <property type="component" value="Unassembled WGS sequence"/>
</dbReference>
<accession>A0A919T4Z3</accession>
<dbReference type="AlphaFoldDB" id="A0A919T4Z3"/>
<sequence>MRSTIDHRFATVATWIDPAVKLDAGEEPRVSGRITYASVVVDGLRTLRVTSNFVWVYAFDRADRPLAVAHDELRWELPSTAGLRAGDRGRWLGDRKSYPALVDCAASDRGPLAPTRVGGTPRPACNTGTCRASRVTTHPHATPPTPTRRAAPPTPTRRSARRDSAGIRPALTRSMPRPRRPASQILWSCRSVRTASPQDRVWPSCRHRA</sequence>
<evidence type="ECO:0000256" key="1">
    <source>
        <dbReference type="SAM" id="MobiDB-lite"/>
    </source>
</evidence>
<keyword evidence="3" id="KW-1185">Reference proteome</keyword>
<dbReference type="EMBL" id="BOQN01000011">
    <property type="protein sequence ID" value="GIM89145.1"/>
    <property type="molecule type" value="Genomic_DNA"/>
</dbReference>
<organism evidence="2 3">
    <name type="scientific">Paractinoplanes toevensis</name>
    <dbReference type="NCBI Taxonomy" id="571911"/>
    <lineage>
        <taxon>Bacteria</taxon>
        <taxon>Bacillati</taxon>
        <taxon>Actinomycetota</taxon>
        <taxon>Actinomycetes</taxon>
        <taxon>Micromonosporales</taxon>
        <taxon>Micromonosporaceae</taxon>
        <taxon>Paractinoplanes</taxon>
    </lineage>
</organism>
<gene>
    <name evidence="2" type="ORF">Ato02nite_009380</name>
</gene>
<comment type="caution">
    <text evidence="2">The sequence shown here is derived from an EMBL/GenBank/DDBJ whole genome shotgun (WGS) entry which is preliminary data.</text>
</comment>
<evidence type="ECO:0000313" key="3">
    <source>
        <dbReference type="Proteomes" id="UP000677082"/>
    </source>
</evidence>
<proteinExistence type="predicted"/>